<dbReference type="GO" id="GO:0016779">
    <property type="term" value="F:nucleotidyltransferase activity"/>
    <property type="evidence" value="ECO:0007669"/>
    <property type="project" value="UniProtKB-KW"/>
</dbReference>
<evidence type="ECO:0000256" key="5">
    <source>
        <dbReference type="ARBA" id="ARBA00047597"/>
    </source>
</evidence>
<dbReference type="InterPro" id="IPR019734">
    <property type="entry name" value="TPR_rpt"/>
</dbReference>
<comment type="catalytic activity">
    <reaction evidence="5 7">
        <text>L-arginyl-[protein] + NAD(+) = N(omega)-(ADP-D-ribosyl)-L-arginyl-[protein] + nicotinamide + H(+)</text>
        <dbReference type="Rhea" id="RHEA:19149"/>
        <dbReference type="Rhea" id="RHEA-COMP:10532"/>
        <dbReference type="Rhea" id="RHEA-COMP:15087"/>
        <dbReference type="ChEBI" id="CHEBI:15378"/>
        <dbReference type="ChEBI" id="CHEBI:17154"/>
        <dbReference type="ChEBI" id="CHEBI:29965"/>
        <dbReference type="ChEBI" id="CHEBI:57540"/>
        <dbReference type="ChEBI" id="CHEBI:142554"/>
        <dbReference type="EC" id="2.4.2.31"/>
    </reaction>
</comment>
<keyword evidence="7" id="KW-0520">NAD</keyword>
<dbReference type="SUPFAM" id="SSF48452">
    <property type="entry name" value="TPR-like"/>
    <property type="match status" value="1"/>
</dbReference>
<gene>
    <name evidence="9" type="ORF">OKA104_LOCUS35732</name>
    <name evidence="8" type="ORF">VCS650_LOCUS24541</name>
</gene>
<comment type="caution">
    <text evidence="9">The sequence shown here is derived from an EMBL/GenBank/DDBJ whole genome shotgun (WGS) entry which is preliminary data.</text>
</comment>
<sequence>MPLINDIPQLDSVYVFNNIKSLHEEWKTEWQKIKSVHTNIDDLCQVLKLHVEQFNQDSIAMSFITVNEMASTDNLNQSEPAFMYTQIFKEILLDIEHDKQAIKQFTTYCRQNECMSPIYIDRFEKEYHAQLAIWWYTFPSNIYSMLNHALRTLDADIIINMGFFLHDLHQQIHNLYEQQVDTYERKPFVIYRGQGFMISDFEKLQKTKGRLISFNNFLSTSKDKYVSMRFAQRASTEPNKVGILFIMSIDPCINSVPFAFVKEVSAIKSEDEIIFSIHTVFRMGAIQQMQNNNQLYQVELQLTSDDDQQLRLLTNRIRQEVRGHTGWQRLGDLLLITGQFTKAEELYNVLLNQASNNDEKLLYYNQLGIVHKNQGDYKKAVCYYKQELEIQQKSLPSNHPSLAT</sequence>
<reference evidence="9" key="1">
    <citation type="submission" date="2021-02" db="EMBL/GenBank/DDBJ databases">
        <authorList>
            <person name="Nowell W R."/>
        </authorList>
    </citation>
    <scope>NUCLEOTIDE SEQUENCE</scope>
</reference>
<dbReference type="EMBL" id="CAJNON010000303">
    <property type="protein sequence ID" value="CAF1181959.1"/>
    <property type="molecule type" value="Genomic_DNA"/>
</dbReference>
<dbReference type="Gene3D" id="1.25.40.10">
    <property type="entry name" value="Tetratricopeptide repeat domain"/>
    <property type="match status" value="1"/>
</dbReference>
<keyword evidence="2 7" id="KW-0328">Glycosyltransferase</keyword>
<accession>A0A819UWW5</accession>
<evidence type="ECO:0000256" key="3">
    <source>
        <dbReference type="ARBA" id="ARBA00022679"/>
    </source>
</evidence>
<name>A0A819UWW5_9BILA</name>
<evidence type="ECO:0000256" key="7">
    <source>
        <dbReference type="RuleBase" id="RU361228"/>
    </source>
</evidence>
<comment type="similarity">
    <text evidence="1 7">Belongs to the Arg-specific ADP-ribosyltransferase family.</text>
</comment>
<keyword evidence="4" id="KW-0548">Nucleotidyltransferase</keyword>
<dbReference type="Proteomes" id="UP000663891">
    <property type="component" value="Unassembled WGS sequence"/>
</dbReference>
<dbReference type="SUPFAM" id="SSF56399">
    <property type="entry name" value="ADP-ribosylation"/>
    <property type="match status" value="1"/>
</dbReference>
<dbReference type="SMART" id="SM00028">
    <property type="entry name" value="TPR"/>
    <property type="match status" value="2"/>
</dbReference>
<keyword evidence="7" id="KW-0521">NADP</keyword>
<proteinExistence type="inferred from homology"/>
<dbReference type="InterPro" id="IPR011990">
    <property type="entry name" value="TPR-like_helical_dom_sf"/>
</dbReference>
<evidence type="ECO:0000313" key="10">
    <source>
        <dbReference type="Proteomes" id="UP000663881"/>
    </source>
</evidence>
<dbReference type="OrthoDB" id="286233at2759"/>
<dbReference type="Pfam" id="PF13424">
    <property type="entry name" value="TPR_12"/>
    <property type="match status" value="1"/>
</dbReference>
<dbReference type="Proteomes" id="UP000663881">
    <property type="component" value="Unassembled WGS sequence"/>
</dbReference>
<dbReference type="GO" id="GO:0106274">
    <property type="term" value="F:NAD+-protein-arginine ADP-ribosyltransferase activity"/>
    <property type="evidence" value="ECO:0007669"/>
    <property type="project" value="UniProtKB-EC"/>
</dbReference>
<dbReference type="EMBL" id="CAJOAY010005283">
    <property type="protein sequence ID" value="CAF4102075.1"/>
    <property type="molecule type" value="Genomic_DNA"/>
</dbReference>
<dbReference type="EC" id="2.4.2.31" evidence="7"/>
<dbReference type="Gene3D" id="3.90.176.10">
    <property type="entry name" value="Toxin ADP-ribosyltransferase, Chain A, domain 1"/>
    <property type="match status" value="1"/>
</dbReference>
<evidence type="ECO:0000313" key="8">
    <source>
        <dbReference type="EMBL" id="CAF1181959.1"/>
    </source>
</evidence>
<dbReference type="AlphaFoldDB" id="A0A819UWW5"/>
<protein>
    <recommendedName>
        <fullName evidence="7">NAD(P)(+)--arginine ADP-ribosyltransferase</fullName>
        <ecNumber evidence="7">2.4.2.31</ecNumber>
    </recommendedName>
    <alternativeName>
        <fullName evidence="7">Mono(ADP-ribosyl)transferase</fullName>
    </alternativeName>
</protein>
<keyword evidence="3 7" id="KW-0808">Transferase</keyword>
<dbReference type="PROSITE" id="PS50005">
    <property type="entry name" value="TPR"/>
    <property type="match status" value="1"/>
</dbReference>
<evidence type="ECO:0000256" key="1">
    <source>
        <dbReference type="ARBA" id="ARBA00009558"/>
    </source>
</evidence>
<dbReference type="PROSITE" id="PS51996">
    <property type="entry name" value="TR_MART"/>
    <property type="match status" value="1"/>
</dbReference>
<keyword evidence="6" id="KW-0802">TPR repeat</keyword>
<evidence type="ECO:0000256" key="6">
    <source>
        <dbReference type="PROSITE-ProRule" id="PRU00339"/>
    </source>
</evidence>
<organism evidence="9 10">
    <name type="scientific">Adineta steineri</name>
    <dbReference type="NCBI Taxonomy" id="433720"/>
    <lineage>
        <taxon>Eukaryota</taxon>
        <taxon>Metazoa</taxon>
        <taxon>Spiralia</taxon>
        <taxon>Gnathifera</taxon>
        <taxon>Rotifera</taxon>
        <taxon>Eurotatoria</taxon>
        <taxon>Bdelloidea</taxon>
        <taxon>Adinetida</taxon>
        <taxon>Adinetidae</taxon>
        <taxon>Adineta</taxon>
    </lineage>
</organism>
<evidence type="ECO:0000256" key="2">
    <source>
        <dbReference type="ARBA" id="ARBA00022676"/>
    </source>
</evidence>
<dbReference type="InterPro" id="IPR000768">
    <property type="entry name" value="ART"/>
</dbReference>
<evidence type="ECO:0000313" key="9">
    <source>
        <dbReference type="EMBL" id="CAF4102075.1"/>
    </source>
</evidence>
<feature type="repeat" description="TPR" evidence="6">
    <location>
        <begin position="361"/>
        <end position="394"/>
    </location>
</feature>
<dbReference type="Pfam" id="PF01129">
    <property type="entry name" value="ART"/>
    <property type="match status" value="1"/>
</dbReference>
<evidence type="ECO:0000256" key="4">
    <source>
        <dbReference type="ARBA" id="ARBA00022695"/>
    </source>
</evidence>